<name>A0A061FWQ0_THECC</name>
<dbReference type="InParanoid" id="A0A061FWQ0"/>
<proteinExistence type="predicted"/>
<accession>A0A061FWQ0</accession>
<evidence type="ECO:0000313" key="1">
    <source>
        <dbReference type="EMBL" id="EOY21661.1"/>
    </source>
</evidence>
<dbReference type="EMBL" id="CM001881">
    <property type="protein sequence ID" value="EOY21661.1"/>
    <property type="molecule type" value="Genomic_DNA"/>
</dbReference>
<evidence type="ECO:0000313" key="2">
    <source>
        <dbReference type="Proteomes" id="UP000026915"/>
    </source>
</evidence>
<keyword evidence="2" id="KW-1185">Reference proteome</keyword>
<gene>
    <name evidence="1" type="ORF">TCM_013702</name>
</gene>
<dbReference type="Proteomes" id="UP000026915">
    <property type="component" value="Chromosome 3"/>
</dbReference>
<organism evidence="1 2">
    <name type="scientific">Theobroma cacao</name>
    <name type="common">Cacao</name>
    <name type="synonym">Cocoa</name>
    <dbReference type="NCBI Taxonomy" id="3641"/>
    <lineage>
        <taxon>Eukaryota</taxon>
        <taxon>Viridiplantae</taxon>
        <taxon>Streptophyta</taxon>
        <taxon>Embryophyta</taxon>
        <taxon>Tracheophyta</taxon>
        <taxon>Spermatophyta</taxon>
        <taxon>Magnoliopsida</taxon>
        <taxon>eudicotyledons</taxon>
        <taxon>Gunneridae</taxon>
        <taxon>Pentapetalae</taxon>
        <taxon>rosids</taxon>
        <taxon>malvids</taxon>
        <taxon>Malvales</taxon>
        <taxon>Malvaceae</taxon>
        <taxon>Byttnerioideae</taxon>
        <taxon>Theobroma</taxon>
    </lineage>
</organism>
<protein>
    <submittedName>
        <fullName evidence="1">Uncharacterized protein</fullName>
    </submittedName>
</protein>
<sequence length="69" mass="8048">MLRLAIHKGEWSKKVRESTPPYEQPIQAGVKHINNNTHAGHHALDFDYCLSKIDKFLDRLWVLRLAVLK</sequence>
<reference evidence="1 2" key="1">
    <citation type="journal article" date="2013" name="Genome Biol.">
        <title>The genome sequence of the most widely cultivated cacao type and its use to identify candidate genes regulating pod color.</title>
        <authorList>
            <person name="Motamayor J.C."/>
            <person name="Mockaitis K."/>
            <person name="Schmutz J."/>
            <person name="Haiminen N."/>
            <person name="Iii D.L."/>
            <person name="Cornejo O."/>
            <person name="Findley S.D."/>
            <person name="Zheng P."/>
            <person name="Utro F."/>
            <person name="Royaert S."/>
            <person name="Saski C."/>
            <person name="Jenkins J."/>
            <person name="Podicheti R."/>
            <person name="Zhao M."/>
            <person name="Scheffler B.E."/>
            <person name="Stack J.C."/>
            <person name="Feltus F.A."/>
            <person name="Mustiga G.M."/>
            <person name="Amores F."/>
            <person name="Phillips W."/>
            <person name="Marelli J.P."/>
            <person name="May G.D."/>
            <person name="Shapiro H."/>
            <person name="Ma J."/>
            <person name="Bustamante C.D."/>
            <person name="Schnell R.J."/>
            <person name="Main D."/>
            <person name="Gilbert D."/>
            <person name="Parida L."/>
            <person name="Kuhn D.N."/>
        </authorList>
    </citation>
    <scope>NUCLEOTIDE SEQUENCE [LARGE SCALE GENOMIC DNA]</scope>
    <source>
        <strain evidence="2">cv. Matina 1-6</strain>
    </source>
</reference>
<dbReference type="HOGENOM" id="CLU_2780968_0_0_1"/>
<dbReference type="AlphaFoldDB" id="A0A061FWQ0"/>
<dbReference type="Gramene" id="EOY21661">
    <property type="protein sequence ID" value="EOY21661"/>
    <property type="gene ID" value="TCM_013702"/>
</dbReference>